<reference evidence="3" key="1">
    <citation type="submission" date="2021-09" db="EMBL/GenBank/DDBJ databases">
        <authorList>
            <consortium name="AG Swart"/>
            <person name="Singh M."/>
            <person name="Singh A."/>
            <person name="Seah K."/>
            <person name="Emmerich C."/>
        </authorList>
    </citation>
    <scope>NUCLEOTIDE SEQUENCE</scope>
    <source>
        <strain evidence="3">ATCC30299</strain>
    </source>
</reference>
<feature type="transmembrane region" description="Helical" evidence="2">
    <location>
        <begin position="192"/>
        <end position="211"/>
    </location>
</feature>
<sequence length="220" mass="24693">MNRKRTPKKHSSFLVKKKQERELLNKSLNASTEMSSDQLSSILNSSVDMSTQDTALNQTMPDIRSEDIFSSNILDIPVENVIPEENEQKKEDESFDKTNPNPQKNEVKNEKEVNNQRENNSSKAEEIVVIEVDDDGFGQQSGPKGKSIKKASKTKVRSKPRQSHEEEENKAKTGQNQLDVSIEQPKSSYTKVIIVGSIFAIAAAAGVYFYMKSSKKPSIK</sequence>
<evidence type="ECO:0000313" key="3">
    <source>
        <dbReference type="EMBL" id="CAG9317079.1"/>
    </source>
</evidence>
<proteinExistence type="predicted"/>
<feature type="compositionally biased region" description="Basic residues" evidence="1">
    <location>
        <begin position="146"/>
        <end position="161"/>
    </location>
</feature>
<feature type="compositionally biased region" description="Basic and acidic residues" evidence="1">
    <location>
        <begin position="162"/>
        <end position="171"/>
    </location>
</feature>
<feature type="compositionally biased region" description="Basic residues" evidence="1">
    <location>
        <begin position="1"/>
        <end position="16"/>
    </location>
</feature>
<organism evidence="3 4">
    <name type="scientific">Blepharisma stoltei</name>
    <dbReference type="NCBI Taxonomy" id="1481888"/>
    <lineage>
        <taxon>Eukaryota</taxon>
        <taxon>Sar</taxon>
        <taxon>Alveolata</taxon>
        <taxon>Ciliophora</taxon>
        <taxon>Postciliodesmatophora</taxon>
        <taxon>Heterotrichea</taxon>
        <taxon>Heterotrichida</taxon>
        <taxon>Blepharismidae</taxon>
        <taxon>Blepharisma</taxon>
    </lineage>
</organism>
<protein>
    <submittedName>
        <fullName evidence="3">Uncharacterized protein</fullName>
    </submittedName>
</protein>
<dbReference type="Proteomes" id="UP001162131">
    <property type="component" value="Unassembled WGS sequence"/>
</dbReference>
<feature type="region of interest" description="Disordered" evidence="1">
    <location>
        <begin position="1"/>
        <end position="20"/>
    </location>
</feature>
<dbReference type="AlphaFoldDB" id="A0AAU9IVB9"/>
<dbReference type="EMBL" id="CAJZBQ010000017">
    <property type="protein sequence ID" value="CAG9317079.1"/>
    <property type="molecule type" value="Genomic_DNA"/>
</dbReference>
<evidence type="ECO:0000256" key="2">
    <source>
        <dbReference type="SAM" id="Phobius"/>
    </source>
</evidence>
<feature type="compositionally biased region" description="Polar residues" evidence="1">
    <location>
        <begin position="172"/>
        <end position="182"/>
    </location>
</feature>
<name>A0AAU9IVB9_9CILI</name>
<keyword evidence="4" id="KW-1185">Reference proteome</keyword>
<comment type="caution">
    <text evidence="3">The sequence shown here is derived from an EMBL/GenBank/DDBJ whole genome shotgun (WGS) entry which is preliminary data.</text>
</comment>
<feature type="compositionally biased region" description="Basic and acidic residues" evidence="1">
    <location>
        <begin position="86"/>
        <end position="96"/>
    </location>
</feature>
<evidence type="ECO:0000256" key="1">
    <source>
        <dbReference type="SAM" id="MobiDB-lite"/>
    </source>
</evidence>
<keyword evidence="2" id="KW-0812">Transmembrane</keyword>
<gene>
    <name evidence="3" type="ORF">BSTOLATCC_MIC17701</name>
</gene>
<keyword evidence="2" id="KW-1133">Transmembrane helix</keyword>
<feature type="compositionally biased region" description="Basic and acidic residues" evidence="1">
    <location>
        <begin position="105"/>
        <end position="115"/>
    </location>
</feature>
<feature type="region of interest" description="Disordered" evidence="1">
    <location>
        <begin position="71"/>
        <end position="182"/>
    </location>
</feature>
<evidence type="ECO:0000313" key="4">
    <source>
        <dbReference type="Proteomes" id="UP001162131"/>
    </source>
</evidence>
<feature type="region of interest" description="Disordered" evidence="1">
    <location>
        <begin position="27"/>
        <end position="46"/>
    </location>
</feature>
<keyword evidence="2" id="KW-0472">Membrane</keyword>
<accession>A0AAU9IVB9</accession>
<feature type="compositionally biased region" description="Low complexity" evidence="1">
    <location>
        <begin position="35"/>
        <end position="46"/>
    </location>
</feature>